<dbReference type="InterPro" id="IPR000701">
    <property type="entry name" value="SuccDH_FuR_B_TM-su"/>
</dbReference>
<dbReference type="GO" id="GO:0016020">
    <property type="term" value="C:membrane"/>
    <property type="evidence" value="ECO:0007669"/>
    <property type="project" value="UniProtKB-SubCell"/>
</dbReference>
<protein>
    <recommendedName>
        <fullName evidence="10">Succinate dehydrogenase cytochrome b556 subunit</fullName>
    </recommendedName>
</protein>
<dbReference type="NCBIfam" id="TIGR02970">
    <property type="entry name" value="succ_dehyd_cytB"/>
    <property type="match status" value="1"/>
</dbReference>
<reference evidence="9" key="1">
    <citation type="submission" date="2018-05" db="EMBL/GenBank/DDBJ databases">
        <authorList>
            <person name="Lanie J.A."/>
            <person name="Ng W.-L."/>
            <person name="Kazmierczak K.M."/>
            <person name="Andrzejewski T.M."/>
            <person name="Davidsen T.M."/>
            <person name="Wayne K.J."/>
            <person name="Tettelin H."/>
            <person name="Glass J.I."/>
            <person name="Rusch D."/>
            <person name="Podicherti R."/>
            <person name="Tsui H.-C.T."/>
            <person name="Winkler M.E."/>
        </authorList>
    </citation>
    <scope>NUCLEOTIDE SEQUENCE</scope>
</reference>
<dbReference type="PROSITE" id="PS01001">
    <property type="entry name" value="SDH_CYT_2"/>
    <property type="match status" value="1"/>
</dbReference>
<dbReference type="AlphaFoldDB" id="A0A381V264"/>
<evidence type="ECO:0000256" key="1">
    <source>
        <dbReference type="ARBA" id="ARBA00004141"/>
    </source>
</evidence>
<evidence type="ECO:0000256" key="2">
    <source>
        <dbReference type="ARBA" id="ARBA00022617"/>
    </source>
</evidence>
<dbReference type="InterPro" id="IPR018495">
    <property type="entry name" value="Succ_DH_cyt_bsu_CS"/>
</dbReference>
<evidence type="ECO:0000256" key="6">
    <source>
        <dbReference type="ARBA" id="ARBA00023004"/>
    </source>
</evidence>
<evidence type="ECO:0008006" key="10">
    <source>
        <dbReference type="Google" id="ProtNLM"/>
    </source>
</evidence>
<dbReference type="InterPro" id="IPR014314">
    <property type="entry name" value="Succ_DH_cytb556"/>
</dbReference>
<feature type="transmembrane region" description="Helical" evidence="8">
    <location>
        <begin position="21"/>
        <end position="45"/>
    </location>
</feature>
<dbReference type="PIRSF" id="PIRSF000178">
    <property type="entry name" value="SDH_cyt_b560"/>
    <property type="match status" value="1"/>
</dbReference>
<dbReference type="GO" id="GO:0046872">
    <property type="term" value="F:metal ion binding"/>
    <property type="evidence" value="ECO:0007669"/>
    <property type="project" value="UniProtKB-KW"/>
</dbReference>
<dbReference type="CDD" id="cd03499">
    <property type="entry name" value="SQR_TypeC_SdhC"/>
    <property type="match status" value="1"/>
</dbReference>
<accession>A0A381V264</accession>
<gene>
    <name evidence="9" type="ORF">METZ01_LOCUS86601</name>
</gene>
<organism evidence="9">
    <name type="scientific">marine metagenome</name>
    <dbReference type="NCBI Taxonomy" id="408172"/>
    <lineage>
        <taxon>unclassified sequences</taxon>
        <taxon>metagenomes</taxon>
        <taxon>ecological metagenomes</taxon>
    </lineage>
</organism>
<dbReference type="GO" id="GO:0009055">
    <property type="term" value="F:electron transfer activity"/>
    <property type="evidence" value="ECO:0007669"/>
    <property type="project" value="InterPro"/>
</dbReference>
<dbReference type="Pfam" id="PF01127">
    <property type="entry name" value="Sdh_cyt"/>
    <property type="match status" value="1"/>
</dbReference>
<evidence type="ECO:0000256" key="5">
    <source>
        <dbReference type="ARBA" id="ARBA00022989"/>
    </source>
</evidence>
<keyword evidence="6" id="KW-0408">Iron</keyword>
<dbReference type="Gene3D" id="1.20.1300.10">
    <property type="entry name" value="Fumarate reductase/succinate dehydrogenase, transmembrane subunit"/>
    <property type="match status" value="1"/>
</dbReference>
<keyword evidence="5 8" id="KW-1133">Transmembrane helix</keyword>
<dbReference type="PANTHER" id="PTHR10978:SF5">
    <property type="entry name" value="SUCCINATE DEHYDROGENASE CYTOCHROME B560 SUBUNIT, MITOCHONDRIAL"/>
    <property type="match status" value="1"/>
</dbReference>
<keyword evidence="2" id="KW-0349">Heme</keyword>
<keyword evidence="7 8" id="KW-0472">Membrane</keyword>
<dbReference type="PANTHER" id="PTHR10978">
    <property type="entry name" value="SUCCINATE DEHYDROGENASE CYTOCHROME B560 SUBUNIT"/>
    <property type="match status" value="1"/>
</dbReference>
<evidence type="ECO:0000256" key="4">
    <source>
        <dbReference type="ARBA" id="ARBA00022723"/>
    </source>
</evidence>
<dbReference type="InterPro" id="IPR034804">
    <property type="entry name" value="SQR/QFR_C/D"/>
</dbReference>
<evidence type="ECO:0000256" key="8">
    <source>
        <dbReference type="SAM" id="Phobius"/>
    </source>
</evidence>
<dbReference type="EMBL" id="UINC01007515">
    <property type="protein sequence ID" value="SVA33747.1"/>
    <property type="molecule type" value="Genomic_DNA"/>
</dbReference>
<evidence type="ECO:0000313" key="9">
    <source>
        <dbReference type="EMBL" id="SVA33747.1"/>
    </source>
</evidence>
<proteinExistence type="predicted"/>
<dbReference type="SUPFAM" id="SSF81343">
    <property type="entry name" value="Fumarate reductase respiratory complex transmembrane subunits"/>
    <property type="match status" value="1"/>
</dbReference>
<feature type="transmembrane region" description="Helical" evidence="8">
    <location>
        <begin position="107"/>
        <end position="128"/>
    </location>
</feature>
<evidence type="ECO:0000256" key="7">
    <source>
        <dbReference type="ARBA" id="ARBA00023136"/>
    </source>
</evidence>
<name>A0A381V264_9ZZZZ</name>
<sequence length="129" mass="14201">MDTGNRPLSPHLQVYRLPLAGILSFAHRTTGVALALGALALAYWINAAAYGPDAFYQAQALMGHWFSRLLLFGWTLSLFFHLCNGIRHLFWDAGIGLEIEQVNMSGWLVLIGTILLTLLSWLAGYGLLG</sequence>
<keyword evidence="3 8" id="KW-0812">Transmembrane</keyword>
<comment type="subcellular location">
    <subcellularLocation>
        <location evidence="1">Membrane</location>
        <topology evidence="1">Multi-pass membrane protein</topology>
    </subcellularLocation>
</comment>
<feature type="transmembrane region" description="Helical" evidence="8">
    <location>
        <begin position="65"/>
        <end position="86"/>
    </location>
</feature>
<dbReference type="PROSITE" id="PS01000">
    <property type="entry name" value="SDH_CYT_1"/>
    <property type="match status" value="1"/>
</dbReference>
<evidence type="ECO:0000256" key="3">
    <source>
        <dbReference type="ARBA" id="ARBA00022692"/>
    </source>
</evidence>
<keyword evidence="4" id="KW-0479">Metal-binding</keyword>
<dbReference type="GO" id="GO:0006099">
    <property type="term" value="P:tricarboxylic acid cycle"/>
    <property type="evidence" value="ECO:0007669"/>
    <property type="project" value="InterPro"/>
</dbReference>